<dbReference type="EMBL" id="FUWM01000021">
    <property type="protein sequence ID" value="SJZ95126.1"/>
    <property type="molecule type" value="Genomic_DNA"/>
</dbReference>
<feature type="chain" id="PRO_5010516220" evidence="2">
    <location>
        <begin position="28"/>
        <end position="210"/>
    </location>
</feature>
<keyword evidence="2" id="KW-0732">Signal</keyword>
<evidence type="ECO:0000313" key="3">
    <source>
        <dbReference type="EMBL" id="SJZ95126.1"/>
    </source>
</evidence>
<keyword evidence="4" id="KW-1185">Reference proteome</keyword>
<protein>
    <submittedName>
        <fullName evidence="3">Uncharacterized protein</fullName>
    </submittedName>
</protein>
<feature type="coiled-coil region" evidence="1">
    <location>
        <begin position="63"/>
        <end position="90"/>
    </location>
</feature>
<evidence type="ECO:0000256" key="1">
    <source>
        <dbReference type="SAM" id="Coils"/>
    </source>
</evidence>
<name>A0A1T4PUV3_9FIRM</name>
<reference evidence="4" key="1">
    <citation type="submission" date="2017-02" db="EMBL/GenBank/DDBJ databases">
        <authorList>
            <person name="Varghese N."/>
            <person name="Submissions S."/>
        </authorList>
    </citation>
    <scope>NUCLEOTIDE SEQUENCE [LARGE SCALE GENOMIC DNA]</scope>
    <source>
        <strain evidence="4">ATCC BAA-73</strain>
    </source>
</reference>
<dbReference type="AlphaFoldDB" id="A0A1T4PUV3"/>
<evidence type="ECO:0000313" key="4">
    <source>
        <dbReference type="Proteomes" id="UP000190625"/>
    </source>
</evidence>
<keyword evidence="1" id="KW-0175">Coiled coil</keyword>
<evidence type="ECO:0000256" key="2">
    <source>
        <dbReference type="SAM" id="SignalP"/>
    </source>
</evidence>
<gene>
    <name evidence="3" type="ORF">SAMN02745118_02321</name>
</gene>
<feature type="signal peptide" evidence="2">
    <location>
        <begin position="1"/>
        <end position="27"/>
    </location>
</feature>
<dbReference type="STRING" id="142842.SAMN02745118_02321"/>
<sequence length="210" mass="23549">MLKGKKVLKNFAIVLALVVAFSGISFAYSYGSSETEPMAEAYKEIVFNLNKSPQNWAGATEEFEEVKGKLESLTEELNEIDNQSQFLNDYAVEIKEAIQEKDKDAVIYNFQLALAGNIERRLESAEKEINEYKTAKALIKKAKVFYETLEIVVKADSQEANERVEKALTGTLNSLGNPGMLGFGAQPPKVEEYQEHKETILNTLEDVIIK</sequence>
<accession>A0A1T4PUV3</accession>
<proteinExistence type="predicted"/>
<organism evidence="3 4">
    <name type="scientific">Selenihalanaerobacter shriftii</name>
    <dbReference type="NCBI Taxonomy" id="142842"/>
    <lineage>
        <taxon>Bacteria</taxon>
        <taxon>Bacillati</taxon>
        <taxon>Bacillota</taxon>
        <taxon>Clostridia</taxon>
        <taxon>Halanaerobiales</taxon>
        <taxon>Halobacteroidaceae</taxon>
        <taxon>Selenihalanaerobacter</taxon>
    </lineage>
</organism>
<dbReference type="OrthoDB" id="2111742at2"/>
<dbReference type="RefSeq" id="WP_078810754.1">
    <property type="nucleotide sequence ID" value="NZ_FUWM01000021.1"/>
</dbReference>
<dbReference type="Proteomes" id="UP000190625">
    <property type="component" value="Unassembled WGS sequence"/>
</dbReference>
<feature type="coiled-coil region" evidence="1">
    <location>
        <begin position="115"/>
        <end position="142"/>
    </location>
</feature>